<dbReference type="InterPro" id="IPR018247">
    <property type="entry name" value="EF_Hand_1_Ca_BS"/>
</dbReference>
<evidence type="ECO:0000313" key="1">
    <source>
        <dbReference type="EMBL" id="CAD7668665.1"/>
    </source>
</evidence>
<evidence type="ECO:0000313" key="2">
    <source>
        <dbReference type="Proteomes" id="UP000728032"/>
    </source>
</evidence>
<dbReference type="Proteomes" id="UP000728032">
    <property type="component" value="Unassembled WGS sequence"/>
</dbReference>
<dbReference type="PROSITE" id="PS00018">
    <property type="entry name" value="EF_HAND_1"/>
    <property type="match status" value="1"/>
</dbReference>
<accession>A0A7R9R256</accession>
<dbReference type="EMBL" id="OC975411">
    <property type="protein sequence ID" value="CAD7668665.1"/>
    <property type="molecule type" value="Genomic_DNA"/>
</dbReference>
<gene>
    <name evidence="1" type="ORF">ONB1V03_LOCUS23534</name>
</gene>
<name>A0A7R9R256_9ACAR</name>
<sequence>MTLKEKIAIERVCKRWHTIIRQQVSKQTGLGTTWAQEEDSLCLDANRDHCVTGGDIRQAVVMSNGWLYDFTDDQTIANLENISKRCPNIKCLHMSHSVIDVNCFQVLFRLFPGLECLHLKSNYVKEVPNQTPLEVWQSIGKVLAPAVIHLSIDPHY</sequence>
<organism evidence="1">
    <name type="scientific">Oppiella nova</name>
    <dbReference type="NCBI Taxonomy" id="334625"/>
    <lineage>
        <taxon>Eukaryota</taxon>
        <taxon>Metazoa</taxon>
        <taxon>Ecdysozoa</taxon>
        <taxon>Arthropoda</taxon>
        <taxon>Chelicerata</taxon>
        <taxon>Arachnida</taxon>
        <taxon>Acari</taxon>
        <taxon>Acariformes</taxon>
        <taxon>Sarcoptiformes</taxon>
        <taxon>Oribatida</taxon>
        <taxon>Brachypylina</taxon>
        <taxon>Oppioidea</taxon>
        <taxon>Oppiidae</taxon>
        <taxon>Oppiella</taxon>
    </lineage>
</organism>
<dbReference type="SUPFAM" id="SSF52058">
    <property type="entry name" value="L domain-like"/>
    <property type="match status" value="1"/>
</dbReference>
<reference evidence="1" key="1">
    <citation type="submission" date="2020-11" db="EMBL/GenBank/DDBJ databases">
        <authorList>
            <person name="Tran Van P."/>
        </authorList>
    </citation>
    <scope>NUCLEOTIDE SEQUENCE</scope>
</reference>
<protein>
    <submittedName>
        <fullName evidence="1">Uncharacterized protein</fullName>
    </submittedName>
</protein>
<feature type="non-terminal residue" evidence="1">
    <location>
        <position position="1"/>
    </location>
</feature>
<dbReference type="AlphaFoldDB" id="A0A7R9R256"/>
<dbReference type="Gene3D" id="3.80.10.10">
    <property type="entry name" value="Ribonuclease Inhibitor"/>
    <property type="match status" value="1"/>
</dbReference>
<dbReference type="EMBL" id="CAJPVJ010060586">
    <property type="protein sequence ID" value="CAG2184114.1"/>
    <property type="molecule type" value="Genomic_DNA"/>
</dbReference>
<proteinExistence type="predicted"/>
<dbReference type="InterPro" id="IPR032675">
    <property type="entry name" value="LRR_dom_sf"/>
</dbReference>
<keyword evidence="2" id="KW-1185">Reference proteome</keyword>